<comment type="caution">
    <text evidence="1">The sequence shown here is derived from an EMBL/GenBank/DDBJ whole genome shotgun (WGS) entry which is preliminary data.</text>
</comment>
<organism evidence="1 2">
    <name type="scientific">Streptomyces lasiicapitis</name>
    <dbReference type="NCBI Taxonomy" id="1923961"/>
    <lineage>
        <taxon>Bacteria</taxon>
        <taxon>Bacillati</taxon>
        <taxon>Actinomycetota</taxon>
        <taxon>Actinomycetes</taxon>
        <taxon>Kitasatosporales</taxon>
        <taxon>Streptomycetaceae</taxon>
        <taxon>Streptomyces</taxon>
    </lineage>
</organism>
<dbReference type="Proteomes" id="UP000656881">
    <property type="component" value="Unassembled WGS sequence"/>
</dbReference>
<name>A0ABQ2MIE3_9ACTN</name>
<keyword evidence="2" id="KW-1185">Reference proteome</keyword>
<gene>
    <name evidence="1" type="ORF">GCM10012286_56990</name>
</gene>
<dbReference type="EMBL" id="BMNG01000013">
    <property type="protein sequence ID" value="GGO52296.1"/>
    <property type="molecule type" value="Genomic_DNA"/>
</dbReference>
<evidence type="ECO:0000313" key="1">
    <source>
        <dbReference type="EMBL" id="GGO52296.1"/>
    </source>
</evidence>
<accession>A0ABQ2MIE3</accession>
<evidence type="ECO:0000313" key="2">
    <source>
        <dbReference type="Proteomes" id="UP000656881"/>
    </source>
</evidence>
<protein>
    <submittedName>
        <fullName evidence="1">Uncharacterized protein</fullName>
    </submittedName>
</protein>
<sequence>MHFANRSPDPVTKVSAHFLINADVGGERESAVPIISFGYLAPCSEVTINRNDLKSWDTKREIPYGDRTRIGIMALVFTDSSGKEWVRTPWSLDNDVSVLPGITRIKHLGTKPLVTMRSISPCGVAVSP</sequence>
<reference evidence="2" key="1">
    <citation type="journal article" date="2019" name="Int. J. Syst. Evol. Microbiol.">
        <title>The Global Catalogue of Microorganisms (GCM) 10K type strain sequencing project: providing services to taxonomists for standard genome sequencing and annotation.</title>
        <authorList>
            <consortium name="The Broad Institute Genomics Platform"/>
            <consortium name="The Broad Institute Genome Sequencing Center for Infectious Disease"/>
            <person name="Wu L."/>
            <person name="Ma J."/>
        </authorList>
    </citation>
    <scope>NUCLEOTIDE SEQUENCE [LARGE SCALE GENOMIC DNA]</scope>
    <source>
        <strain evidence="2">CGMCC 4.7349</strain>
    </source>
</reference>
<proteinExistence type="predicted"/>